<keyword evidence="2" id="KW-1185">Reference proteome</keyword>
<dbReference type="Proteomes" id="UP001243375">
    <property type="component" value="Unassembled WGS sequence"/>
</dbReference>
<protein>
    <submittedName>
        <fullName evidence="1">Uncharacterized protein</fullName>
    </submittedName>
</protein>
<reference evidence="1" key="1">
    <citation type="submission" date="2023-04" db="EMBL/GenBank/DDBJ databases">
        <title>Draft Genome sequencing of Naganishia species isolated from polar environments using Oxford Nanopore Technology.</title>
        <authorList>
            <person name="Leo P."/>
            <person name="Venkateswaran K."/>
        </authorList>
    </citation>
    <scope>NUCLEOTIDE SEQUENCE</scope>
    <source>
        <strain evidence="1">MNA-CCFEE 5425</strain>
    </source>
</reference>
<comment type="caution">
    <text evidence="1">The sequence shown here is derived from an EMBL/GenBank/DDBJ whole genome shotgun (WGS) entry which is preliminary data.</text>
</comment>
<proteinExistence type="predicted"/>
<dbReference type="EMBL" id="JASBWU010000001">
    <property type="protein sequence ID" value="KAJ9125212.1"/>
    <property type="molecule type" value="Genomic_DNA"/>
</dbReference>
<name>A0ACC2XMK8_9TREE</name>
<gene>
    <name evidence="1" type="ORF">QFC22_000166</name>
</gene>
<evidence type="ECO:0000313" key="2">
    <source>
        <dbReference type="Proteomes" id="UP001243375"/>
    </source>
</evidence>
<evidence type="ECO:0000313" key="1">
    <source>
        <dbReference type="EMBL" id="KAJ9125212.1"/>
    </source>
</evidence>
<sequence>MQIRFLTTLWALAVGMALAEEPEVQVEKHRYESDISKLRSIVIHSLYSQKDIFLRELLSNSQDALEKLRLTSLSEGSYLNLDEWKGNITIEARKSGNGGQLIVRDTGIGMSKSELAKNLGTIAKSGTSEFLNKADNSSSAGIDGSNLIGQFGLGFYSTFLVSPSVKVSSIPPATADNPKPVQYTFESNASGDEFTVYADPRGNTLLEQGPCGTEVVLDIEDGSGNEWVLDNKKLEELVEKHSQFSSKFPIYLRKTVADDEAATDGENAHSEGWVKLNKKQPLWMKNPKSVSEQEYRDFYAALDPTADAKTAGWTHWKGDSGSGVSFRAMMYIPDKLPEDFWNKGPGVFRNIKLMVKRVFLTDDLGEDYLPRWLSFLKIVVDADDLPLNVSRETLQNNKFLRQLKRILVRKAIDMFTRISKDEPEKWEKIQKTIGNAIRIGMVESDGKDRVKLAGLLRFASTRGESVSLEDYIENRRDGQKQIYFLAGVGESAESLARSPLIEKPVARGYEVLLLNAPADETVMAQLGSYRYVIRSRMSSQRKLKHMLYRGLKLQDVAKAGFKYGDEDDDAKEKAELEMQKKAFGPLIEWLKKEFRGPISDVVLTNRLVKSPCAIVADNHGWSANMQKLMMANAREDDPMLPMMKQMPKILEINPRSPLIEGLLERVHDLPQSDDVDEDEDSDSAAVSDDERELVETVQVLLDTAMIRSGFMVSDTNTYFDRVESLLRRSLGVSQSAKTRTDGVKPAPPVAQDTLPDAEAAAAATANMGDMSGGVGFEMGPDGPQFMDWQDLKSKVSTEKPGGDQSQLEDLVEEAVSHDEL</sequence>
<accession>A0ACC2XMK8</accession>
<organism evidence="1 2">
    <name type="scientific">Naganishia vaughanmartiniae</name>
    <dbReference type="NCBI Taxonomy" id="1424756"/>
    <lineage>
        <taxon>Eukaryota</taxon>
        <taxon>Fungi</taxon>
        <taxon>Dikarya</taxon>
        <taxon>Basidiomycota</taxon>
        <taxon>Agaricomycotina</taxon>
        <taxon>Tremellomycetes</taxon>
        <taxon>Filobasidiales</taxon>
        <taxon>Filobasidiaceae</taxon>
        <taxon>Naganishia</taxon>
    </lineage>
</organism>